<dbReference type="InterPro" id="IPR031107">
    <property type="entry name" value="Small_HSP"/>
</dbReference>
<dbReference type="PROSITE" id="PS01031">
    <property type="entry name" value="SHSP"/>
    <property type="match status" value="1"/>
</dbReference>
<dbReference type="SUPFAM" id="SSF49764">
    <property type="entry name" value="HSP20-like chaperones"/>
    <property type="match status" value="1"/>
</dbReference>
<accession>A0A2K2HDG3</accession>
<evidence type="ECO:0000313" key="4">
    <source>
        <dbReference type="EMBL" id="PNU21342.1"/>
    </source>
</evidence>
<gene>
    <name evidence="4" type="ORF">C2E25_01950</name>
</gene>
<dbReference type="CDD" id="cd06464">
    <property type="entry name" value="ACD_sHsps-like"/>
    <property type="match status" value="1"/>
</dbReference>
<dbReference type="Proteomes" id="UP000236340">
    <property type="component" value="Unassembled WGS sequence"/>
</dbReference>
<proteinExistence type="inferred from homology"/>
<dbReference type="InterPro" id="IPR008978">
    <property type="entry name" value="HSP20-like_chaperone"/>
</dbReference>
<comment type="similarity">
    <text evidence="1 2">Belongs to the small heat shock protein (HSP20) family.</text>
</comment>
<organism evidence="4 5">
    <name type="scientific">Geothermobacter hydrogeniphilus</name>
    <dbReference type="NCBI Taxonomy" id="1969733"/>
    <lineage>
        <taxon>Bacteria</taxon>
        <taxon>Pseudomonadati</taxon>
        <taxon>Thermodesulfobacteriota</taxon>
        <taxon>Desulfuromonadia</taxon>
        <taxon>Desulfuromonadales</taxon>
        <taxon>Geothermobacteraceae</taxon>
        <taxon>Geothermobacter</taxon>
    </lineage>
</organism>
<dbReference type="Gene3D" id="2.60.40.790">
    <property type="match status" value="1"/>
</dbReference>
<protein>
    <submittedName>
        <fullName evidence="4">Molecular chaperone</fullName>
    </submittedName>
</protein>
<dbReference type="Pfam" id="PF00011">
    <property type="entry name" value="HSP20"/>
    <property type="match status" value="1"/>
</dbReference>
<evidence type="ECO:0000256" key="1">
    <source>
        <dbReference type="PROSITE-ProRule" id="PRU00285"/>
    </source>
</evidence>
<evidence type="ECO:0000313" key="5">
    <source>
        <dbReference type="Proteomes" id="UP000236340"/>
    </source>
</evidence>
<reference evidence="4 5" key="1">
    <citation type="journal article" date="2018" name="Genome Announc.">
        <title>Genome Sequence of Geothermobacter sp. HR-1 Iron Reducer from the Loihi Seamount.</title>
        <authorList>
            <person name="Smith H."/>
            <person name="Abuyen K."/>
            <person name="Tremblay J."/>
            <person name="Savalia P."/>
            <person name="Perez-Rodriguez I."/>
            <person name="Emerson D."/>
            <person name="Tully B."/>
            <person name="Amend J."/>
        </authorList>
    </citation>
    <scope>NUCLEOTIDE SEQUENCE [LARGE SCALE GENOMIC DNA]</scope>
    <source>
        <strain evidence="4 5">HR-1</strain>
    </source>
</reference>
<name>A0A2K2HDG3_9BACT</name>
<comment type="caution">
    <text evidence="4">The sequence shown here is derived from an EMBL/GenBank/DDBJ whole genome shotgun (WGS) entry which is preliminary data.</text>
</comment>
<feature type="domain" description="SHSP" evidence="3">
    <location>
        <begin position="34"/>
        <end position="144"/>
    </location>
</feature>
<evidence type="ECO:0000259" key="3">
    <source>
        <dbReference type="PROSITE" id="PS01031"/>
    </source>
</evidence>
<dbReference type="EMBL" id="PPFX01000003">
    <property type="protein sequence ID" value="PNU21342.1"/>
    <property type="molecule type" value="Genomic_DNA"/>
</dbReference>
<dbReference type="InterPro" id="IPR002068">
    <property type="entry name" value="A-crystallin/Hsp20_dom"/>
</dbReference>
<dbReference type="OrthoDB" id="9811615at2"/>
<dbReference type="AlphaFoldDB" id="A0A2K2HDG3"/>
<evidence type="ECO:0000256" key="2">
    <source>
        <dbReference type="RuleBase" id="RU003616"/>
    </source>
</evidence>
<dbReference type="PANTHER" id="PTHR11527">
    <property type="entry name" value="HEAT-SHOCK PROTEIN 20 FAMILY MEMBER"/>
    <property type="match status" value="1"/>
</dbReference>
<sequence>MPLVRWNPLPELEELRRRMDEMSREDRSLVEEKLPEAIPWQPLTDIYEDETQIVLCLELPGVPQEDITLQVEDHQLAVSGERQLPQEEGFQRIEGNYGPFSRIFALPPGISEEEISARCENGVLRVVLPKQPAGKPKQIEVAAD</sequence>
<dbReference type="RefSeq" id="WP_103114113.1">
    <property type="nucleotide sequence ID" value="NZ_PPFX01000003.1"/>
</dbReference>